<dbReference type="PANTHER" id="PTHR33077:SF8">
    <property type="entry name" value="PROTEIN TIFY 8"/>
    <property type="match status" value="1"/>
</dbReference>
<feature type="region of interest" description="Disordered" evidence="2">
    <location>
        <begin position="202"/>
        <end position="223"/>
    </location>
</feature>
<dbReference type="InterPro" id="IPR040390">
    <property type="entry name" value="TIFY/JAZ"/>
</dbReference>
<reference evidence="4" key="1">
    <citation type="submission" date="2024-03" db="EMBL/GenBank/DDBJ databases">
        <authorList>
            <consortium name="ELIXIR-Norway"/>
            <consortium name="Elixir Norway"/>
        </authorList>
    </citation>
    <scope>NUCLEOTIDE SEQUENCE</scope>
</reference>
<dbReference type="EMBL" id="OZ023715">
    <property type="protein sequence ID" value="CAK9864315.1"/>
    <property type="molecule type" value="Genomic_DNA"/>
</dbReference>
<keyword evidence="5" id="KW-1185">Reference proteome</keyword>
<comment type="similarity">
    <text evidence="1">Belongs to the TIFY/JAZ family.</text>
</comment>
<evidence type="ECO:0000313" key="4">
    <source>
        <dbReference type="EMBL" id="CAK9864315.1"/>
    </source>
</evidence>
<name>A0ABP1APQ6_9BRYO</name>
<dbReference type="Pfam" id="PF06200">
    <property type="entry name" value="tify"/>
    <property type="match status" value="1"/>
</dbReference>
<evidence type="ECO:0000259" key="3">
    <source>
        <dbReference type="PROSITE" id="PS51320"/>
    </source>
</evidence>
<feature type="domain" description="Tify" evidence="3">
    <location>
        <begin position="224"/>
        <end position="259"/>
    </location>
</feature>
<dbReference type="PANTHER" id="PTHR33077">
    <property type="entry name" value="PROTEIN TIFY 4A-RELATED-RELATED"/>
    <property type="match status" value="1"/>
</dbReference>
<sequence length="332" mass="34239">MALVMAENEQPVFRDFLGLDRGVTSKQQQQQQQRQAEECYTSATTTTTSDVILRATSRSSVGFDSEGDVGTNRGSSETGGRFETSSAPGYIAPLFGLALPSSSDPGSEVPRLLHSGNNNNSGSLLQVLTPLPPSLRISHLGACAEREESRAAAAAAVVVSRDNNTGMSPPIIIRPAADEGSQTGLKGSSLLAGLINNNNSTPAVPAAGSSGPPPLPRRPVKPAPSATRKLLTIFYGGQAHVFDDVPSNKAEAILAMAGSHGKSWSSTYSPRPAVSVPDSAQEGSLSALEKEKTVQSLQGGSVSGGRGLPLSTDVQALLHGCVNTANGTGRPT</sequence>
<feature type="region of interest" description="Disordered" evidence="2">
    <location>
        <begin position="22"/>
        <end position="46"/>
    </location>
</feature>
<protein>
    <recommendedName>
        <fullName evidence="3">Tify domain-containing protein</fullName>
    </recommendedName>
</protein>
<evidence type="ECO:0000256" key="1">
    <source>
        <dbReference type="ARBA" id="ARBA00008614"/>
    </source>
</evidence>
<accession>A0ABP1APQ6</accession>
<dbReference type="Proteomes" id="UP001497522">
    <property type="component" value="Chromosome 14"/>
</dbReference>
<feature type="region of interest" description="Disordered" evidence="2">
    <location>
        <begin position="261"/>
        <end position="281"/>
    </location>
</feature>
<feature type="compositionally biased region" description="Polar residues" evidence="2">
    <location>
        <begin position="72"/>
        <end position="83"/>
    </location>
</feature>
<evidence type="ECO:0000313" key="5">
    <source>
        <dbReference type="Proteomes" id="UP001497522"/>
    </source>
</evidence>
<proteinExistence type="inferred from homology"/>
<dbReference type="SMART" id="SM00979">
    <property type="entry name" value="TIFY"/>
    <property type="match status" value="1"/>
</dbReference>
<gene>
    <name evidence="4" type="ORF">CSSPJE1EN2_LOCUS7310</name>
</gene>
<organism evidence="4 5">
    <name type="scientific">Sphagnum jensenii</name>
    <dbReference type="NCBI Taxonomy" id="128206"/>
    <lineage>
        <taxon>Eukaryota</taxon>
        <taxon>Viridiplantae</taxon>
        <taxon>Streptophyta</taxon>
        <taxon>Embryophyta</taxon>
        <taxon>Bryophyta</taxon>
        <taxon>Sphagnophytina</taxon>
        <taxon>Sphagnopsida</taxon>
        <taxon>Sphagnales</taxon>
        <taxon>Sphagnaceae</taxon>
        <taxon>Sphagnum</taxon>
    </lineage>
</organism>
<dbReference type="InterPro" id="IPR010399">
    <property type="entry name" value="Tify_dom"/>
</dbReference>
<dbReference type="PROSITE" id="PS51320">
    <property type="entry name" value="TIFY"/>
    <property type="match status" value="1"/>
</dbReference>
<feature type="region of interest" description="Disordered" evidence="2">
    <location>
        <begin position="62"/>
        <end position="83"/>
    </location>
</feature>
<evidence type="ECO:0000256" key="2">
    <source>
        <dbReference type="SAM" id="MobiDB-lite"/>
    </source>
</evidence>